<dbReference type="Gene3D" id="3.30.1490.360">
    <property type="match status" value="1"/>
</dbReference>
<dbReference type="AlphaFoldDB" id="A0A928Q5U4"/>
<dbReference type="InterPro" id="IPR054564">
    <property type="entry name" value="Gp18_domIII_N"/>
</dbReference>
<sequence>MITKILPGTNIELKSGARDADLSVTGVVAMALPLHWGGRVTVIHAGDNTLYPLGYKISDPALKLVREVMNGAKQLILYRLNTVGAKASAEVSTGVTAEAVFPGTRGNDLSVVVSASGEKWLVKTYFGTQEVDSQIISAAADFSPYYVALSGTGTLAAATVKLTGGTDGAVESDYTGFFAELEKREYNVICSTDSDRAADVVSFVKEQNANRAYVQGVVTGVHPDSEAIYVCNSTGGVTADYELTPAESCATLAGLIAQAGVQTSLTYHRGITGWTDVKPHLTIDQQTGRTQNGEVLFVPLYGSPSVLYDITSLTTFDEDHPKDFGKGLVMRTLQKYQSDLQKLLDTRCVGKIRNSVEGRAQIKAMVFEMTSRGYLAPGYMEDFSADDITVTAGTERDAVSVVVGIKAVDTVDKIYVTVTAL</sequence>
<evidence type="ECO:0000259" key="5">
    <source>
        <dbReference type="Pfam" id="PF22671"/>
    </source>
</evidence>
<dbReference type="InterPro" id="IPR020287">
    <property type="entry name" value="Tail_sheath_C"/>
</dbReference>
<evidence type="ECO:0000259" key="2">
    <source>
        <dbReference type="Pfam" id="PF04984"/>
    </source>
</evidence>
<feature type="domain" description="Tail sheath protein subtilisin-like" evidence="2">
    <location>
        <begin position="169"/>
        <end position="311"/>
    </location>
</feature>
<evidence type="ECO:0000259" key="4">
    <source>
        <dbReference type="Pfam" id="PF17482"/>
    </source>
</evidence>
<protein>
    <submittedName>
        <fullName evidence="6">Phage tail protein</fullName>
    </submittedName>
</protein>
<evidence type="ECO:0000313" key="6">
    <source>
        <dbReference type="EMBL" id="MBE6834195.1"/>
    </source>
</evidence>
<evidence type="ECO:0000259" key="3">
    <source>
        <dbReference type="Pfam" id="PF17481"/>
    </source>
</evidence>
<proteinExistence type="inferred from homology"/>
<feature type="domain" description="Tail sheath protein Gp18-like" evidence="5">
    <location>
        <begin position="25"/>
        <end position="80"/>
    </location>
</feature>
<dbReference type="Pfam" id="PF17481">
    <property type="entry name" value="Phage_sheath_domII"/>
    <property type="match status" value="1"/>
</dbReference>
<dbReference type="Gene3D" id="3.40.50.11790">
    <property type="match status" value="1"/>
</dbReference>
<comment type="similarity">
    <text evidence="1">Belongs to the myoviridae tail sheath protein family.</text>
</comment>
<organism evidence="6 7">
    <name type="scientific">Faecalispora sporosphaeroides</name>
    <dbReference type="NCBI Taxonomy" id="1549"/>
    <lineage>
        <taxon>Bacteria</taxon>
        <taxon>Bacillati</taxon>
        <taxon>Bacillota</taxon>
        <taxon>Clostridia</taxon>
        <taxon>Eubacteriales</taxon>
        <taxon>Oscillospiraceae</taxon>
        <taxon>Faecalispora</taxon>
    </lineage>
</organism>
<dbReference type="Pfam" id="PF17482">
    <property type="entry name" value="Phage_sheath_1C"/>
    <property type="match status" value="1"/>
</dbReference>
<dbReference type="Gene3D" id="3.30.360.90">
    <property type="match status" value="1"/>
</dbReference>
<dbReference type="InterPro" id="IPR035089">
    <property type="entry name" value="Phage_sheath_subtilisin"/>
</dbReference>
<name>A0A928Q5U4_9FIRM</name>
<reference evidence="6" key="1">
    <citation type="submission" date="2019-04" db="EMBL/GenBank/DDBJ databases">
        <title>Evolution of Biomass-Degrading Anaerobic Consortia Revealed by Metagenomics.</title>
        <authorList>
            <person name="Peng X."/>
        </authorList>
    </citation>
    <scope>NUCLEOTIDE SEQUENCE</scope>
    <source>
        <strain evidence="6">SIG551</strain>
    </source>
</reference>
<accession>A0A928Q5U4</accession>
<feature type="domain" description="Tail sheath protein C-terminal" evidence="4">
    <location>
        <begin position="320"/>
        <end position="419"/>
    </location>
</feature>
<dbReference type="Pfam" id="PF22671">
    <property type="entry name" value="Gp18_domIII_N"/>
    <property type="match status" value="1"/>
</dbReference>
<gene>
    <name evidence="6" type="ORF">E7512_11580</name>
</gene>
<dbReference type="InterPro" id="IPR035326">
    <property type="entry name" value="Beta_sandwich_Seath"/>
</dbReference>
<dbReference type="Gene3D" id="2.60.40.4290">
    <property type="match status" value="1"/>
</dbReference>
<dbReference type="Pfam" id="PF04984">
    <property type="entry name" value="Phage_sheath_1"/>
    <property type="match status" value="1"/>
</dbReference>
<evidence type="ECO:0000313" key="7">
    <source>
        <dbReference type="Proteomes" id="UP000754750"/>
    </source>
</evidence>
<dbReference type="Gene3D" id="3.30.1370.220">
    <property type="match status" value="1"/>
</dbReference>
<dbReference type="Proteomes" id="UP000754750">
    <property type="component" value="Unassembled WGS sequence"/>
</dbReference>
<dbReference type="EMBL" id="SVNY01000006">
    <property type="protein sequence ID" value="MBE6834195.1"/>
    <property type="molecule type" value="Genomic_DNA"/>
</dbReference>
<feature type="domain" description="Phage tail sheath protein-like beta-sandwich" evidence="3">
    <location>
        <begin position="84"/>
        <end position="167"/>
    </location>
</feature>
<comment type="caution">
    <text evidence="6">The sequence shown here is derived from an EMBL/GenBank/DDBJ whole genome shotgun (WGS) entry which is preliminary data.</text>
</comment>
<evidence type="ECO:0000256" key="1">
    <source>
        <dbReference type="ARBA" id="ARBA00008005"/>
    </source>
</evidence>
<dbReference type="RefSeq" id="WP_020073709.1">
    <property type="nucleotide sequence ID" value="NZ_JBKWRC010000003.1"/>
</dbReference>